<feature type="domain" description="Sensor histidine kinase NatK-like C-terminal" evidence="2">
    <location>
        <begin position="208"/>
        <end position="305"/>
    </location>
</feature>
<evidence type="ECO:0000313" key="4">
    <source>
        <dbReference type="Proteomes" id="UP000285740"/>
    </source>
</evidence>
<dbReference type="Pfam" id="PF14501">
    <property type="entry name" value="HATPase_c_5"/>
    <property type="match status" value="1"/>
</dbReference>
<dbReference type="SUPFAM" id="SSF55874">
    <property type="entry name" value="ATPase domain of HSP90 chaperone/DNA topoisomerase II/histidine kinase"/>
    <property type="match status" value="1"/>
</dbReference>
<dbReference type="InterPro" id="IPR036890">
    <property type="entry name" value="HATPase_C_sf"/>
</dbReference>
<comment type="caution">
    <text evidence="3">The sequence shown here is derived from an EMBL/GenBank/DDBJ whole genome shotgun (WGS) entry which is preliminary data.</text>
</comment>
<keyword evidence="1" id="KW-0472">Membrane</keyword>
<organism evidence="3 4">
    <name type="scientific">Eubacterium ventriosum</name>
    <dbReference type="NCBI Taxonomy" id="39496"/>
    <lineage>
        <taxon>Bacteria</taxon>
        <taxon>Bacillati</taxon>
        <taxon>Bacillota</taxon>
        <taxon>Clostridia</taxon>
        <taxon>Eubacteriales</taxon>
        <taxon>Eubacteriaceae</taxon>
        <taxon>Eubacterium</taxon>
    </lineage>
</organism>
<dbReference type="InterPro" id="IPR032834">
    <property type="entry name" value="NatK-like_C"/>
</dbReference>
<name>A0A413SZ47_9FIRM</name>
<dbReference type="CDD" id="cd16935">
    <property type="entry name" value="HATPase_AgrC-ComD-like"/>
    <property type="match status" value="1"/>
</dbReference>
<protein>
    <submittedName>
        <fullName evidence="3">GHKL domain-containing protein</fullName>
    </submittedName>
</protein>
<keyword evidence="1" id="KW-0812">Transmembrane</keyword>
<feature type="transmembrane region" description="Helical" evidence="1">
    <location>
        <begin position="40"/>
        <end position="63"/>
    </location>
</feature>
<evidence type="ECO:0000313" key="3">
    <source>
        <dbReference type="EMBL" id="RHA75188.1"/>
    </source>
</evidence>
<dbReference type="EMBL" id="QSFV01000064">
    <property type="protein sequence ID" value="RHA75188.1"/>
    <property type="molecule type" value="Genomic_DNA"/>
</dbReference>
<sequence>MRGTVQGLISSQDAILFLTEILFLFIVTFFYIGRVYRRMVVTFLIPVFYWGGEWIIICILFQTFMANDIQYILGTICADLLFAILVFSLDKFHKTKQEQERELLMQEIHMYENQFDIIYSSQLNVQSLRHDLKHHLKMLTDMVRYEDKEHVIDYLHSMGSFMESEKKYVTSGNDRIDSVLNYMLEKARTAKVDVKWQISIPEHLNVSTFDINVILSNILDNALNALNKVTQPVLYIYIKYDRGILCIDIKNNCINSNYSENTKNKIDPFGKHGYGLNNVRRVVKKYHGNLAISCLDGFFTTRIILYIED</sequence>
<dbReference type="Gene3D" id="3.30.565.10">
    <property type="entry name" value="Histidine kinase-like ATPase, C-terminal domain"/>
    <property type="match status" value="1"/>
</dbReference>
<keyword evidence="1" id="KW-1133">Transmembrane helix</keyword>
<dbReference type="PANTHER" id="PTHR40448:SF1">
    <property type="entry name" value="TWO-COMPONENT SENSOR HISTIDINE KINASE"/>
    <property type="match status" value="1"/>
</dbReference>
<gene>
    <name evidence="3" type="ORF">DW918_11555</name>
</gene>
<dbReference type="GO" id="GO:0042802">
    <property type="term" value="F:identical protein binding"/>
    <property type="evidence" value="ECO:0007669"/>
    <property type="project" value="TreeGrafter"/>
</dbReference>
<proteinExistence type="predicted"/>
<feature type="transmembrane region" description="Helical" evidence="1">
    <location>
        <begin position="69"/>
        <end position="89"/>
    </location>
</feature>
<dbReference type="Proteomes" id="UP000285740">
    <property type="component" value="Unassembled WGS sequence"/>
</dbReference>
<evidence type="ECO:0000259" key="2">
    <source>
        <dbReference type="Pfam" id="PF14501"/>
    </source>
</evidence>
<evidence type="ECO:0000256" key="1">
    <source>
        <dbReference type="SAM" id="Phobius"/>
    </source>
</evidence>
<dbReference type="PANTHER" id="PTHR40448">
    <property type="entry name" value="TWO-COMPONENT SENSOR HISTIDINE KINASE"/>
    <property type="match status" value="1"/>
</dbReference>
<accession>A0A413SZ47</accession>
<reference evidence="3 4" key="1">
    <citation type="submission" date="2018-08" db="EMBL/GenBank/DDBJ databases">
        <title>A genome reference for cultivated species of the human gut microbiota.</title>
        <authorList>
            <person name="Zou Y."/>
            <person name="Xue W."/>
            <person name="Luo G."/>
        </authorList>
    </citation>
    <scope>NUCLEOTIDE SEQUENCE [LARGE SCALE GENOMIC DNA]</scope>
    <source>
        <strain evidence="3 4">AM42-30</strain>
    </source>
</reference>
<dbReference type="AlphaFoldDB" id="A0A413SZ47"/>
<feature type="transmembrane region" description="Helical" evidence="1">
    <location>
        <begin position="14"/>
        <end position="33"/>
    </location>
</feature>